<keyword evidence="2" id="KW-0812">Transmembrane</keyword>
<dbReference type="RefSeq" id="WP_214057121.1">
    <property type="nucleotide sequence ID" value="NZ_BAAAHS010000028.1"/>
</dbReference>
<feature type="compositionally biased region" description="Pro residues" evidence="1">
    <location>
        <begin position="190"/>
        <end position="200"/>
    </location>
</feature>
<accession>A0ABX8EMR3</accession>
<name>A0ABX8EMR3_9ACTN</name>
<feature type="transmembrane region" description="Helical" evidence="2">
    <location>
        <begin position="80"/>
        <end position="99"/>
    </location>
</feature>
<sequence>MPWSLGLVANLVIALSYVLIALTILRPLQRTGQLRSNALATATAAIFVTCAVHRLAQAVYLALPWFGSETPQGEAMRDAWSWPLASWDLVGALVAIYYWSLRRSYSSLIEGAALFADLELRERQALDLNDNVLQGLVVARMSLERGDRDKALDALDAAIGSAGTIITDLLGGGRQGVPAPLRSTPAVVAGPPPPGTDERA</sequence>
<proteinExistence type="predicted"/>
<keyword evidence="2" id="KW-0472">Membrane</keyword>
<keyword evidence="4" id="KW-1185">Reference proteome</keyword>
<feature type="transmembrane region" description="Helical" evidence="2">
    <location>
        <begin position="6"/>
        <end position="25"/>
    </location>
</feature>
<evidence type="ECO:0008006" key="5">
    <source>
        <dbReference type="Google" id="ProtNLM"/>
    </source>
</evidence>
<protein>
    <recommendedName>
        <fullName evidence="5">Histidine kinase</fullName>
    </recommendedName>
</protein>
<keyword evidence="2" id="KW-1133">Transmembrane helix</keyword>
<dbReference type="Proteomes" id="UP000679307">
    <property type="component" value="Chromosome"/>
</dbReference>
<evidence type="ECO:0000256" key="1">
    <source>
        <dbReference type="SAM" id="MobiDB-lite"/>
    </source>
</evidence>
<feature type="transmembrane region" description="Helical" evidence="2">
    <location>
        <begin position="37"/>
        <end position="60"/>
    </location>
</feature>
<reference evidence="3 4" key="1">
    <citation type="submission" date="2021-05" db="EMBL/GenBank/DDBJ databases">
        <title>Complete genome of Nocardioides aquaticus KCTC 9944T isolated from meromictic and hypersaline Ekho Lake, Antarctica.</title>
        <authorList>
            <person name="Hwang K."/>
            <person name="Kim K.M."/>
            <person name="Choe H."/>
        </authorList>
    </citation>
    <scope>NUCLEOTIDE SEQUENCE [LARGE SCALE GENOMIC DNA]</scope>
    <source>
        <strain evidence="3 4">KCTC 9944</strain>
    </source>
</reference>
<dbReference type="EMBL" id="CP075371">
    <property type="protein sequence ID" value="QVT81810.1"/>
    <property type="molecule type" value="Genomic_DNA"/>
</dbReference>
<evidence type="ECO:0000313" key="4">
    <source>
        <dbReference type="Proteomes" id="UP000679307"/>
    </source>
</evidence>
<evidence type="ECO:0000313" key="3">
    <source>
        <dbReference type="EMBL" id="QVT81810.1"/>
    </source>
</evidence>
<evidence type="ECO:0000256" key="2">
    <source>
        <dbReference type="SAM" id="Phobius"/>
    </source>
</evidence>
<feature type="region of interest" description="Disordered" evidence="1">
    <location>
        <begin position="181"/>
        <end position="200"/>
    </location>
</feature>
<gene>
    <name evidence="3" type="ORF">ENKNEFLB_04228</name>
</gene>
<organism evidence="3 4">
    <name type="scientific">Nocardioides aquaticus</name>
    <dbReference type="NCBI Taxonomy" id="160826"/>
    <lineage>
        <taxon>Bacteria</taxon>
        <taxon>Bacillati</taxon>
        <taxon>Actinomycetota</taxon>
        <taxon>Actinomycetes</taxon>
        <taxon>Propionibacteriales</taxon>
        <taxon>Nocardioidaceae</taxon>
        <taxon>Nocardioides</taxon>
    </lineage>
</organism>